<dbReference type="Gene3D" id="3.40.50.300">
    <property type="entry name" value="P-loop containing nucleotide triphosphate hydrolases"/>
    <property type="match status" value="1"/>
</dbReference>
<keyword evidence="3" id="KW-1185">Reference proteome</keyword>
<evidence type="ECO:0000313" key="2">
    <source>
        <dbReference type="EMBL" id="OUD12296.1"/>
    </source>
</evidence>
<dbReference type="Pfam" id="PF09820">
    <property type="entry name" value="AAA-ATPase_like"/>
    <property type="match status" value="1"/>
</dbReference>
<dbReference type="Proteomes" id="UP000194798">
    <property type="component" value="Unassembled WGS sequence"/>
</dbReference>
<dbReference type="AlphaFoldDB" id="A0A251X4H3"/>
<sequence>MKFPYGMSNFNKLIKEGYFYVDRTDRIPLLEEAGQQLLFLRPRRFGKSLLLNMLSNYYDVANADEFETLFGHLAIGKNPTEKHNQYLVMTWDFSKVDARGTIEEIRRRLYGHVNNRIRDFAQAYQLDIEINDEDAVSSFDALLRATREQKRLLYLFIDEYDNFANEVMASKVHNNDRYADLVYGEGILKSLFKNVKAAAAGNGLDRVFITGVSPVIMADISSGYNVADNIYRNPEFNDLCGFTEIEIQKILNQVNQECQQRGELVDIETAMKTMRQFYNGYCFNQHDFTSVYNPTLALYFLKSLAQYCRYPDELLDHNLGMDRDRINYIAQLPNGPALIQRICDDSQQVIVPKLHDRFGVKDMLEQEQEEEALASLLYYLGVLTQDKVVVLGKLQLRIPNLVIRSLYVEKLRKLLLPDVQLSDFSQAKEQFFITGDLQPLCNFIQERLNIFSNRDYRWVNEFAIKTAFMMLLFDDRLYIVDSEPELKRQYADFTLIARPDMRKYEMLDHLMEFKFVKLSDVNLSGKEVQHLSEKTLQELPQVQAAFTAAFAQLETYKPILFERYGEDILRLQTTAVVAVGFERLVWRKAEE</sequence>
<dbReference type="PANTHER" id="PTHR34825:SF2">
    <property type="entry name" value="AAA-ATPASE-LIKE DOMAIN-CONTAINING PROTEIN"/>
    <property type="match status" value="1"/>
</dbReference>
<evidence type="ECO:0000259" key="1">
    <source>
        <dbReference type="Pfam" id="PF09820"/>
    </source>
</evidence>
<proteinExistence type="predicted"/>
<reference evidence="2 3" key="1">
    <citation type="submission" date="2016-12" db="EMBL/GenBank/DDBJ databases">
        <title>Thioflexothrix psekupsii D3 genome sequencing and assembly.</title>
        <authorList>
            <person name="Fomenkov A."/>
            <person name="Vincze T."/>
            <person name="Grabovich M."/>
            <person name="Anton B.P."/>
            <person name="Dubinina G."/>
            <person name="Orlova M."/>
            <person name="Belousova E."/>
            <person name="Roberts R.J."/>
        </authorList>
    </citation>
    <scope>NUCLEOTIDE SEQUENCE [LARGE SCALE GENOMIC DNA]</scope>
    <source>
        <strain evidence="2">D3</strain>
    </source>
</reference>
<dbReference type="OrthoDB" id="5619744at2"/>
<feature type="domain" description="AAA-ATPase-like" evidence="1">
    <location>
        <begin position="4"/>
        <end position="220"/>
    </location>
</feature>
<dbReference type="InterPro" id="IPR027417">
    <property type="entry name" value="P-loop_NTPase"/>
</dbReference>
<dbReference type="SUPFAM" id="SSF52540">
    <property type="entry name" value="P-loop containing nucleoside triphosphate hydrolases"/>
    <property type="match status" value="1"/>
</dbReference>
<protein>
    <submittedName>
        <fullName evidence="2">AAA family ATPase</fullName>
    </submittedName>
</protein>
<organism evidence="2 3">
    <name type="scientific">Thioflexithrix psekupsensis</name>
    <dbReference type="NCBI Taxonomy" id="1570016"/>
    <lineage>
        <taxon>Bacteria</taxon>
        <taxon>Pseudomonadati</taxon>
        <taxon>Pseudomonadota</taxon>
        <taxon>Gammaproteobacteria</taxon>
        <taxon>Thiotrichales</taxon>
        <taxon>Thioflexithrix</taxon>
    </lineage>
</organism>
<evidence type="ECO:0000313" key="3">
    <source>
        <dbReference type="Proteomes" id="UP000194798"/>
    </source>
</evidence>
<dbReference type="RefSeq" id="WP_086489244.1">
    <property type="nucleotide sequence ID" value="NZ_MSLT01000023.1"/>
</dbReference>
<dbReference type="PANTHER" id="PTHR34825">
    <property type="entry name" value="CONSERVED PROTEIN, WITH A WEAK D-GALACTARATE DEHYDRATASE/ALTRONATE HYDROLASE DOMAIN"/>
    <property type="match status" value="1"/>
</dbReference>
<gene>
    <name evidence="2" type="ORF">TPSD3_14355</name>
</gene>
<accession>A0A251X4H3</accession>
<name>A0A251X4H3_9GAMM</name>
<dbReference type="EMBL" id="MSLT01000023">
    <property type="protein sequence ID" value="OUD12296.1"/>
    <property type="molecule type" value="Genomic_DNA"/>
</dbReference>
<comment type="caution">
    <text evidence="2">The sequence shown here is derived from an EMBL/GenBank/DDBJ whole genome shotgun (WGS) entry which is preliminary data.</text>
</comment>
<dbReference type="InterPro" id="IPR018631">
    <property type="entry name" value="AAA-ATPase-like_dom"/>
</dbReference>